<accession>A0A8X8Z440</accession>
<keyword evidence="2" id="KW-1185">Reference proteome</keyword>
<reference evidence="1" key="1">
    <citation type="submission" date="2018-01" db="EMBL/GenBank/DDBJ databases">
        <authorList>
            <person name="Mao J.F."/>
        </authorList>
    </citation>
    <scope>NUCLEOTIDE SEQUENCE</scope>
    <source>
        <strain evidence="1">Huo1</strain>
        <tissue evidence="1">Leaf</tissue>
    </source>
</reference>
<protein>
    <submittedName>
        <fullName evidence="1">Uncharacterized protein</fullName>
    </submittedName>
</protein>
<dbReference type="EMBL" id="PNBA02000019">
    <property type="protein sequence ID" value="KAG6391407.1"/>
    <property type="molecule type" value="Genomic_DNA"/>
</dbReference>
<proteinExistence type="predicted"/>
<organism evidence="1">
    <name type="scientific">Salvia splendens</name>
    <name type="common">Scarlet sage</name>
    <dbReference type="NCBI Taxonomy" id="180675"/>
    <lineage>
        <taxon>Eukaryota</taxon>
        <taxon>Viridiplantae</taxon>
        <taxon>Streptophyta</taxon>
        <taxon>Embryophyta</taxon>
        <taxon>Tracheophyta</taxon>
        <taxon>Spermatophyta</taxon>
        <taxon>Magnoliopsida</taxon>
        <taxon>eudicotyledons</taxon>
        <taxon>Gunneridae</taxon>
        <taxon>Pentapetalae</taxon>
        <taxon>asterids</taxon>
        <taxon>lamiids</taxon>
        <taxon>Lamiales</taxon>
        <taxon>Lamiaceae</taxon>
        <taxon>Nepetoideae</taxon>
        <taxon>Mentheae</taxon>
        <taxon>Salviinae</taxon>
        <taxon>Salvia</taxon>
        <taxon>Salvia subgen. Calosphace</taxon>
        <taxon>core Calosphace</taxon>
    </lineage>
</organism>
<reference evidence="1" key="2">
    <citation type="submission" date="2020-08" db="EMBL/GenBank/DDBJ databases">
        <title>Plant Genome Project.</title>
        <authorList>
            <person name="Zhang R.-G."/>
        </authorList>
    </citation>
    <scope>NUCLEOTIDE SEQUENCE</scope>
    <source>
        <strain evidence="1">Huo1</strain>
        <tissue evidence="1">Leaf</tissue>
    </source>
</reference>
<comment type="caution">
    <text evidence="1">The sequence shown here is derived from an EMBL/GenBank/DDBJ whole genome shotgun (WGS) entry which is preliminary data.</text>
</comment>
<gene>
    <name evidence="1" type="ORF">SASPL_149161</name>
</gene>
<evidence type="ECO:0000313" key="1">
    <source>
        <dbReference type="EMBL" id="KAG6391407.1"/>
    </source>
</evidence>
<evidence type="ECO:0000313" key="2">
    <source>
        <dbReference type="Proteomes" id="UP000298416"/>
    </source>
</evidence>
<name>A0A8X8Z440_SALSN</name>
<dbReference type="Proteomes" id="UP000298416">
    <property type="component" value="Unassembled WGS sequence"/>
</dbReference>
<dbReference type="Gene3D" id="1.20.5.4130">
    <property type="match status" value="1"/>
</dbReference>
<sequence>MTAILVSVRGKTDSVPWGKCQFPDQSYDNSHGATKQAAEALEMRIAHAAQVAEDVIESHMVDQIRGGKTRSCRFLLDLQKAIEGMDYMRRKALNVGARSERGHQQQQQ</sequence>
<dbReference type="AlphaFoldDB" id="A0A8X8Z440"/>